<organism evidence="2 3">
    <name type="scientific">Lactobacillus psittaci DSM 15354</name>
    <dbReference type="NCBI Taxonomy" id="1122152"/>
    <lineage>
        <taxon>Bacteria</taxon>
        <taxon>Bacillati</taxon>
        <taxon>Bacillota</taxon>
        <taxon>Bacilli</taxon>
        <taxon>Lactobacillales</taxon>
        <taxon>Lactobacillaceae</taxon>
        <taxon>Lactobacillus</taxon>
    </lineage>
</organism>
<dbReference type="Pfam" id="PF01327">
    <property type="entry name" value="Pep_deformylase"/>
    <property type="match status" value="1"/>
</dbReference>
<accession>A0A0R1SCQ5</accession>
<dbReference type="CDD" id="cd00487">
    <property type="entry name" value="Pep_deformylase"/>
    <property type="match status" value="1"/>
</dbReference>
<dbReference type="OrthoDB" id="9784988at2"/>
<keyword evidence="3" id="KW-1185">Reference proteome</keyword>
<protein>
    <submittedName>
        <fullName evidence="2">Polypeptide deformylase</fullName>
    </submittedName>
</protein>
<dbReference type="Proteomes" id="UP000051931">
    <property type="component" value="Unassembled WGS sequence"/>
</dbReference>
<dbReference type="InterPro" id="IPR023635">
    <property type="entry name" value="Peptide_deformylase"/>
</dbReference>
<dbReference type="GO" id="GO:0042586">
    <property type="term" value="F:peptide deformylase activity"/>
    <property type="evidence" value="ECO:0007669"/>
    <property type="project" value="InterPro"/>
</dbReference>
<dbReference type="PIRSF" id="PIRSF004749">
    <property type="entry name" value="Pep_def"/>
    <property type="match status" value="1"/>
</dbReference>
<dbReference type="PANTHER" id="PTHR10458:SF22">
    <property type="entry name" value="PEPTIDE DEFORMYLASE"/>
    <property type="match status" value="1"/>
</dbReference>
<comment type="similarity">
    <text evidence="1">Belongs to the polypeptide deformylase family.</text>
</comment>
<dbReference type="AlphaFoldDB" id="A0A0R1SCQ5"/>
<proteinExistence type="inferred from homology"/>
<name>A0A0R1SCQ5_9LACO</name>
<dbReference type="PATRIC" id="fig|1122152.4.peg.15"/>
<evidence type="ECO:0000256" key="1">
    <source>
        <dbReference type="ARBA" id="ARBA00010759"/>
    </source>
</evidence>
<dbReference type="InterPro" id="IPR036821">
    <property type="entry name" value="Peptide_deformylase_sf"/>
</dbReference>
<evidence type="ECO:0000313" key="3">
    <source>
        <dbReference type="Proteomes" id="UP000051931"/>
    </source>
</evidence>
<gene>
    <name evidence="2" type="ORF">FC23_GL000015</name>
</gene>
<sequence>MIRDIVKNPEFLKQKSIPAIKSDVSIGQDLQDTLQANKERCVGMAANMIGYSKRIIIVNIGLLNIVMYNPIIVDCKQPYQTSEGCLSLVGTRPTIRFKEIKVQFLNQQWEKQELTLTDFAAEICQHEMDHLEGKLI</sequence>
<comment type="caution">
    <text evidence="2">The sequence shown here is derived from an EMBL/GenBank/DDBJ whole genome shotgun (WGS) entry which is preliminary data.</text>
</comment>
<dbReference type="PRINTS" id="PR01576">
    <property type="entry name" value="PDEFORMYLASE"/>
</dbReference>
<dbReference type="STRING" id="1122152.GCA_000425905_00672"/>
<evidence type="ECO:0000313" key="2">
    <source>
        <dbReference type="EMBL" id="KRL63768.1"/>
    </source>
</evidence>
<dbReference type="PANTHER" id="PTHR10458">
    <property type="entry name" value="PEPTIDE DEFORMYLASE"/>
    <property type="match status" value="1"/>
</dbReference>
<dbReference type="Gene3D" id="3.90.45.10">
    <property type="entry name" value="Peptide deformylase"/>
    <property type="match status" value="1"/>
</dbReference>
<dbReference type="RefSeq" id="WP_027824856.1">
    <property type="nucleotide sequence ID" value="NZ_AUEI01000004.1"/>
</dbReference>
<reference evidence="2 3" key="1">
    <citation type="journal article" date="2015" name="Genome Announc.">
        <title>Expanding the biotechnology potential of lactobacilli through comparative genomics of 213 strains and associated genera.</title>
        <authorList>
            <person name="Sun Z."/>
            <person name="Harris H.M."/>
            <person name="McCann A."/>
            <person name="Guo C."/>
            <person name="Argimon S."/>
            <person name="Zhang W."/>
            <person name="Yang X."/>
            <person name="Jeffery I.B."/>
            <person name="Cooney J.C."/>
            <person name="Kagawa T.F."/>
            <person name="Liu W."/>
            <person name="Song Y."/>
            <person name="Salvetti E."/>
            <person name="Wrobel A."/>
            <person name="Rasinkangas P."/>
            <person name="Parkhill J."/>
            <person name="Rea M.C."/>
            <person name="O'Sullivan O."/>
            <person name="Ritari J."/>
            <person name="Douillard F.P."/>
            <person name="Paul Ross R."/>
            <person name="Yang R."/>
            <person name="Briner A.E."/>
            <person name="Felis G.E."/>
            <person name="de Vos W.M."/>
            <person name="Barrangou R."/>
            <person name="Klaenhammer T.R."/>
            <person name="Caufield P.W."/>
            <person name="Cui Y."/>
            <person name="Zhang H."/>
            <person name="O'Toole P.W."/>
        </authorList>
    </citation>
    <scope>NUCLEOTIDE SEQUENCE [LARGE SCALE GENOMIC DNA]</scope>
    <source>
        <strain evidence="2 3">DSM 15354</strain>
    </source>
</reference>
<dbReference type="eggNOG" id="COG0242">
    <property type="taxonomic scope" value="Bacteria"/>
</dbReference>
<dbReference type="EMBL" id="AZFB01000001">
    <property type="protein sequence ID" value="KRL63768.1"/>
    <property type="molecule type" value="Genomic_DNA"/>
</dbReference>
<dbReference type="SUPFAM" id="SSF56420">
    <property type="entry name" value="Peptide deformylase"/>
    <property type="match status" value="1"/>
</dbReference>
<dbReference type="NCBIfam" id="NF006670">
    <property type="entry name" value="PRK09218.1"/>
    <property type="match status" value="1"/>
</dbReference>